<sequence length="194" mass="21144">MIRDIEQNEQPADDDRLFEAIRYLLDEMTEQEAELFEADLATDQSLRELLAEAVLLTGASHHAIASHTVSMEPVEVASPIDAAPGNKLRLRVLLSLAACLMVFLAGGFAMVAWSGGGSHNAERTVDSENSQLAAAWVEHIEDDTDAMPGQWEELPEDEDAFFDQLLASTPENPPSWMLKALAAQQETESAAPAL</sequence>
<dbReference type="AlphaFoldDB" id="A0A7V8V7M0"/>
<dbReference type="RefSeq" id="WP_207397797.1">
    <property type="nucleotide sequence ID" value="NZ_JABRWO010000010.1"/>
</dbReference>
<dbReference type="Proteomes" id="UP000551616">
    <property type="component" value="Unassembled WGS sequence"/>
</dbReference>
<gene>
    <name evidence="2" type="ORF">HOV93_35720</name>
</gene>
<name>A0A7V8V7M0_9BACT</name>
<reference evidence="2 3" key="1">
    <citation type="submission" date="2020-05" db="EMBL/GenBank/DDBJ databases">
        <title>Bremerella alba sp. nov., a novel planctomycete isolated from the surface of the macroalga Fucus spiralis.</title>
        <authorList>
            <person name="Godinho O."/>
            <person name="Botelho R."/>
            <person name="Albuquerque L."/>
            <person name="Wiegand S."/>
            <person name="Da Costa M.S."/>
            <person name="Lobo-Da-Cunha A."/>
            <person name="Jogler C."/>
            <person name="Lage O.M."/>
        </authorList>
    </citation>
    <scope>NUCLEOTIDE SEQUENCE [LARGE SCALE GENOMIC DNA]</scope>
    <source>
        <strain evidence="2 3">FF15</strain>
    </source>
</reference>
<dbReference type="EMBL" id="JABRWO010000010">
    <property type="protein sequence ID" value="MBA2116383.1"/>
    <property type="molecule type" value="Genomic_DNA"/>
</dbReference>
<organism evidence="2 3">
    <name type="scientific">Bremerella alba</name>
    <dbReference type="NCBI Taxonomy" id="980252"/>
    <lineage>
        <taxon>Bacteria</taxon>
        <taxon>Pseudomonadati</taxon>
        <taxon>Planctomycetota</taxon>
        <taxon>Planctomycetia</taxon>
        <taxon>Pirellulales</taxon>
        <taxon>Pirellulaceae</taxon>
        <taxon>Bremerella</taxon>
    </lineage>
</organism>
<evidence type="ECO:0000313" key="3">
    <source>
        <dbReference type="Proteomes" id="UP000551616"/>
    </source>
</evidence>
<evidence type="ECO:0000256" key="1">
    <source>
        <dbReference type="SAM" id="Phobius"/>
    </source>
</evidence>
<evidence type="ECO:0000313" key="2">
    <source>
        <dbReference type="EMBL" id="MBA2116383.1"/>
    </source>
</evidence>
<protein>
    <submittedName>
        <fullName evidence="2">Uncharacterized protein</fullName>
    </submittedName>
</protein>
<keyword evidence="1" id="KW-1133">Transmembrane helix</keyword>
<accession>A0A7V8V7M0</accession>
<comment type="caution">
    <text evidence="2">The sequence shown here is derived from an EMBL/GenBank/DDBJ whole genome shotgun (WGS) entry which is preliminary data.</text>
</comment>
<feature type="transmembrane region" description="Helical" evidence="1">
    <location>
        <begin position="92"/>
        <end position="113"/>
    </location>
</feature>
<keyword evidence="3" id="KW-1185">Reference proteome</keyword>
<keyword evidence="1" id="KW-0472">Membrane</keyword>
<keyword evidence="1" id="KW-0812">Transmembrane</keyword>
<proteinExistence type="predicted"/>